<dbReference type="RefSeq" id="WP_349056409.1">
    <property type="nucleotide sequence ID" value="NZ_JBBMEJ010000006.1"/>
</dbReference>
<accession>A0ABV1BE54</accession>
<comment type="subcellular location">
    <subcellularLocation>
        <location evidence="2">Cell membrane</location>
        <topology evidence="2">Single-pass type II membrane protein</topology>
    </subcellularLocation>
    <subcellularLocation>
        <location evidence="6">Membrane</location>
        <topology evidence="6">Single-pass type II membrane protein</topology>
    </subcellularLocation>
</comment>
<dbReference type="PROSITE" id="PS00761">
    <property type="entry name" value="SPASE_I_3"/>
    <property type="match status" value="1"/>
</dbReference>
<protein>
    <recommendedName>
        <fullName evidence="4 6">Signal peptidase I</fullName>
        <ecNumber evidence="4 6">3.4.21.89</ecNumber>
    </recommendedName>
</protein>
<evidence type="ECO:0000256" key="1">
    <source>
        <dbReference type="ARBA" id="ARBA00000677"/>
    </source>
</evidence>
<dbReference type="PANTHER" id="PTHR43390:SF1">
    <property type="entry name" value="CHLOROPLAST PROCESSING PEPTIDASE"/>
    <property type="match status" value="1"/>
</dbReference>
<keyword evidence="6" id="KW-0645">Protease</keyword>
<dbReference type="Pfam" id="PF10502">
    <property type="entry name" value="Peptidase_S26"/>
    <property type="match status" value="1"/>
</dbReference>
<keyword evidence="6" id="KW-0472">Membrane</keyword>
<dbReference type="Proteomes" id="UP001473063">
    <property type="component" value="Unassembled WGS sequence"/>
</dbReference>
<keyword evidence="6" id="KW-0812">Transmembrane</keyword>
<comment type="similarity">
    <text evidence="3 6">Belongs to the peptidase S26 family.</text>
</comment>
<evidence type="ECO:0000259" key="7">
    <source>
        <dbReference type="Pfam" id="PF10502"/>
    </source>
</evidence>
<keyword evidence="9" id="KW-1185">Reference proteome</keyword>
<gene>
    <name evidence="8" type="primary">lepB</name>
    <name evidence="8" type="ORF">WMO28_06255</name>
</gene>
<feature type="domain" description="Peptidase S26" evidence="7">
    <location>
        <begin position="34"/>
        <end position="190"/>
    </location>
</feature>
<comment type="catalytic activity">
    <reaction evidence="1 6">
        <text>Cleavage of hydrophobic, N-terminal signal or leader sequences from secreted and periplasmic proteins.</text>
        <dbReference type="EC" id="3.4.21.89"/>
    </reaction>
</comment>
<dbReference type="InterPro" id="IPR036286">
    <property type="entry name" value="LexA/Signal_pep-like_sf"/>
</dbReference>
<organism evidence="8 9">
    <name type="scientific">Blautia aquisgranensis</name>
    <dbReference type="NCBI Taxonomy" id="3133153"/>
    <lineage>
        <taxon>Bacteria</taxon>
        <taxon>Bacillati</taxon>
        <taxon>Bacillota</taxon>
        <taxon>Clostridia</taxon>
        <taxon>Lachnospirales</taxon>
        <taxon>Lachnospiraceae</taxon>
        <taxon>Blautia</taxon>
    </lineage>
</organism>
<dbReference type="Gene3D" id="2.10.109.10">
    <property type="entry name" value="Umud Fragment, subunit A"/>
    <property type="match status" value="1"/>
</dbReference>
<dbReference type="EC" id="3.4.21.89" evidence="4 6"/>
<comment type="caution">
    <text evidence="8">The sequence shown here is derived from an EMBL/GenBank/DDBJ whole genome shotgun (WGS) entry which is preliminary data.</text>
</comment>
<dbReference type="NCBIfam" id="TIGR02227">
    <property type="entry name" value="sigpep_I_bact"/>
    <property type="match status" value="1"/>
</dbReference>
<dbReference type="PRINTS" id="PR00727">
    <property type="entry name" value="LEADERPTASE"/>
</dbReference>
<sequence>MKLNKKKTLDDLKDSRAVSKARERLRDDRTRGIVKWIFEIIVTVVFAVLVAISAFQTVTLQESAMEPTYSVGEKFFVNRAVYKIKSPKRGDVIVFRTSVSDDAALHIRRVIGLPGETVLIKDGQVYINGKVYEENGAYPDITNAGLADSSITLESGEYFVLGDNRNNSEDSRFSDIGNINKKYIVGKLWFTVSPKSKIGFVK</sequence>
<reference evidence="8 9" key="1">
    <citation type="submission" date="2024-03" db="EMBL/GenBank/DDBJ databases">
        <title>Human intestinal bacterial collection.</title>
        <authorList>
            <person name="Pauvert C."/>
            <person name="Hitch T.C.A."/>
            <person name="Clavel T."/>
        </authorList>
    </citation>
    <scope>NUCLEOTIDE SEQUENCE [LARGE SCALE GENOMIC DNA]</scope>
    <source>
        <strain evidence="8 9">CLA-JM-H16</strain>
    </source>
</reference>
<dbReference type="InterPro" id="IPR019758">
    <property type="entry name" value="Pept_S26A_signal_pept_1_CS"/>
</dbReference>
<feature type="transmembrane region" description="Helical" evidence="6">
    <location>
        <begin position="33"/>
        <end position="55"/>
    </location>
</feature>
<keyword evidence="6" id="KW-1133">Transmembrane helix</keyword>
<name>A0ABV1BE54_9FIRM</name>
<evidence type="ECO:0000256" key="6">
    <source>
        <dbReference type="RuleBase" id="RU362042"/>
    </source>
</evidence>
<dbReference type="CDD" id="cd06530">
    <property type="entry name" value="S26_SPase_I"/>
    <property type="match status" value="1"/>
</dbReference>
<dbReference type="PANTHER" id="PTHR43390">
    <property type="entry name" value="SIGNAL PEPTIDASE I"/>
    <property type="match status" value="1"/>
</dbReference>
<evidence type="ECO:0000256" key="4">
    <source>
        <dbReference type="ARBA" id="ARBA00013208"/>
    </source>
</evidence>
<dbReference type="SUPFAM" id="SSF51306">
    <property type="entry name" value="LexA/Signal peptidase"/>
    <property type="match status" value="1"/>
</dbReference>
<evidence type="ECO:0000313" key="8">
    <source>
        <dbReference type="EMBL" id="MEQ2370550.1"/>
    </source>
</evidence>
<evidence type="ECO:0000313" key="9">
    <source>
        <dbReference type="Proteomes" id="UP001473063"/>
    </source>
</evidence>
<evidence type="ECO:0000256" key="5">
    <source>
        <dbReference type="ARBA" id="ARBA00022801"/>
    </source>
</evidence>
<dbReference type="EMBL" id="JBBMEJ010000006">
    <property type="protein sequence ID" value="MEQ2370550.1"/>
    <property type="molecule type" value="Genomic_DNA"/>
</dbReference>
<dbReference type="GO" id="GO:0009003">
    <property type="term" value="F:signal peptidase activity"/>
    <property type="evidence" value="ECO:0007669"/>
    <property type="project" value="UniProtKB-EC"/>
</dbReference>
<evidence type="ECO:0000256" key="2">
    <source>
        <dbReference type="ARBA" id="ARBA00004401"/>
    </source>
</evidence>
<dbReference type="InterPro" id="IPR000223">
    <property type="entry name" value="Pept_S26A_signal_pept_1"/>
</dbReference>
<keyword evidence="5 6" id="KW-0378">Hydrolase</keyword>
<evidence type="ECO:0000256" key="3">
    <source>
        <dbReference type="ARBA" id="ARBA00009370"/>
    </source>
</evidence>
<dbReference type="InterPro" id="IPR019533">
    <property type="entry name" value="Peptidase_S26"/>
</dbReference>
<proteinExistence type="inferred from homology"/>